<evidence type="ECO:0000256" key="3">
    <source>
        <dbReference type="ARBA" id="ARBA00023163"/>
    </source>
</evidence>
<accession>L0WI57</accession>
<dbReference type="SMART" id="SM00342">
    <property type="entry name" value="HTH_ARAC"/>
    <property type="match status" value="1"/>
</dbReference>
<dbReference type="GO" id="GO:0003700">
    <property type="term" value="F:DNA-binding transcription factor activity"/>
    <property type="evidence" value="ECO:0007669"/>
    <property type="project" value="InterPro"/>
</dbReference>
<dbReference type="InterPro" id="IPR018062">
    <property type="entry name" value="HTH_AraC-typ_CS"/>
</dbReference>
<proteinExistence type="predicted"/>
<dbReference type="GO" id="GO:0005829">
    <property type="term" value="C:cytosol"/>
    <property type="evidence" value="ECO:0007669"/>
    <property type="project" value="TreeGrafter"/>
</dbReference>
<dbReference type="PANTHER" id="PTHR47894:SF1">
    <property type="entry name" value="HTH-TYPE TRANSCRIPTIONAL REGULATOR VQSM"/>
    <property type="match status" value="1"/>
</dbReference>
<evidence type="ECO:0000256" key="1">
    <source>
        <dbReference type="ARBA" id="ARBA00023015"/>
    </source>
</evidence>
<dbReference type="EMBL" id="AMRJ01000001">
    <property type="protein sequence ID" value="EKF75842.1"/>
    <property type="molecule type" value="Genomic_DNA"/>
</dbReference>
<dbReference type="InterPro" id="IPR009057">
    <property type="entry name" value="Homeodomain-like_sf"/>
</dbReference>
<dbReference type="Pfam" id="PF12833">
    <property type="entry name" value="HTH_18"/>
    <property type="match status" value="1"/>
</dbReference>
<dbReference type="RefSeq" id="WP_008927206.1">
    <property type="nucleotide sequence ID" value="NZ_AMRJ01000001.1"/>
</dbReference>
<keyword evidence="1" id="KW-0805">Transcription regulation</keyword>
<comment type="caution">
    <text evidence="5">The sequence shown here is derived from an EMBL/GenBank/DDBJ whole genome shotgun (WGS) entry which is preliminary data.</text>
</comment>
<dbReference type="Pfam" id="PF12625">
    <property type="entry name" value="Arabinose_bd"/>
    <property type="match status" value="1"/>
</dbReference>
<keyword evidence="3" id="KW-0804">Transcription</keyword>
<protein>
    <submittedName>
        <fullName evidence="5">AraC family transcriptional regulator</fullName>
    </submittedName>
</protein>
<dbReference type="STRING" id="1177179.A11A3_00070"/>
<dbReference type="PROSITE" id="PS00041">
    <property type="entry name" value="HTH_ARAC_FAMILY_1"/>
    <property type="match status" value="1"/>
</dbReference>
<dbReference type="PROSITE" id="PS01124">
    <property type="entry name" value="HTH_ARAC_FAMILY_2"/>
    <property type="match status" value="1"/>
</dbReference>
<dbReference type="SUPFAM" id="SSF46689">
    <property type="entry name" value="Homeodomain-like"/>
    <property type="match status" value="1"/>
</dbReference>
<keyword evidence="6" id="KW-1185">Reference proteome</keyword>
<organism evidence="5 6">
    <name type="scientific">Alcanivorax hongdengensis A-11-3</name>
    <dbReference type="NCBI Taxonomy" id="1177179"/>
    <lineage>
        <taxon>Bacteria</taxon>
        <taxon>Pseudomonadati</taxon>
        <taxon>Pseudomonadota</taxon>
        <taxon>Gammaproteobacteria</taxon>
        <taxon>Oceanospirillales</taxon>
        <taxon>Alcanivoracaceae</taxon>
        <taxon>Alcanivorax</taxon>
    </lineage>
</organism>
<sequence length="335" mass="37133">MPIASRRSITSVRLQVQFALERGLSVAQCLAGSGLSEAMLSGVDCEISADQELAVVRNLCTLPGDNAELGLAMGQRYHLSSYGVWGFAMLSSSTFGQAVDLGLRYLDLTFAFVAMSLKTRGEQASLVLDDGALPAQVRPYLLARDASAIMVIQQELFAGMMPLSELCLRMPARDPAPFERIFGCQPQFGAAENRASFQAGLLAMPLPRANRATARLCEEQCQQLLMQRARRKGVAVQVRQRLLEQPGRFPDMEEMAAGLNVTSRTLRRQLAREGTGYRELLDEVRLMLAEQWLLAGVLRLEEISERLGFSEVSNFIHAFRRWTGQSPASYRRQQA</sequence>
<evidence type="ECO:0000259" key="4">
    <source>
        <dbReference type="PROSITE" id="PS01124"/>
    </source>
</evidence>
<dbReference type="eggNOG" id="COG2207">
    <property type="taxonomic scope" value="Bacteria"/>
</dbReference>
<evidence type="ECO:0000256" key="2">
    <source>
        <dbReference type="ARBA" id="ARBA00023125"/>
    </source>
</evidence>
<evidence type="ECO:0000313" key="6">
    <source>
        <dbReference type="Proteomes" id="UP000010164"/>
    </source>
</evidence>
<dbReference type="InterPro" id="IPR020449">
    <property type="entry name" value="Tscrpt_reg_AraC-type_HTH"/>
</dbReference>
<dbReference type="InterPro" id="IPR032687">
    <property type="entry name" value="AraC-type_N"/>
</dbReference>
<dbReference type="PANTHER" id="PTHR47894">
    <property type="entry name" value="HTH-TYPE TRANSCRIPTIONAL REGULATOR GADX"/>
    <property type="match status" value="1"/>
</dbReference>
<keyword evidence="2" id="KW-0238">DNA-binding</keyword>
<dbReference type="Gene3D" id="1.10.10.60">
    <property type="entry name" value="Homeodomain-like"/>
    <property type="match status" value="1"/>
</dbReference>
<reference evidence="5 6" key="1">
    <citation type="journal article" date="2012" name="J. Bacteriol.">
        <title>Genome Sequence of the Alkane-Degrading Bacterium Alcanivorax hongdengensis Type Strain A-11-3.</title>
        <authorList>
            <person name="Lai Q."/>
            <person name="Shao Z."/>
        </authorList>
    </citation>
    <scope>NUCLEOTIDE SEQUENCE [LARGE SCALE GENOMIC DNA]</scope>
    <source>
        <strain evidence="5 6">A-11-3</strain>
    </source>
</reference>
<gene>
    <name evidence="5" type="ORF">A11A3_00070</name>
</gene>
<evidence type="ECO:0000313" key="5">
    <source>
        <dbReference type="EMBL" id="EKF75842.1"/>
    </source>
</evidence>
<name>L0WI57_9GAMM</name>
<dbReference type="AlphaFoldDB" id="L0WI57"/>
<feature type="domain" description="HTH araC/xylS-type" evidence="4">
    <location>
        <begin position="236"/>
        <end position="333"/>
    </location>
</feature>
<dbReference type="GO" id="GO:0000976">
    <property type="term" value="F:transcription cis-regulatory region binding"/>
    <property type="evidence" value="ECO:0007669"/>
    <property type="project" value="TreeGrafter"/>
</dbReference>
<dbReference type="PATRIC" id="fig|1177179.3.peg.14"/>
<dbReference type="InterPro" id="IPR018060">
    <property type="entry name" value="HTH_AraC"/>
</dbReference>
<dbReference type="PRINTS" id="PR00032">
    <property type="entry name" value="HTHARAC"/>
</dbReference>
<dbReference type="Proteomes" id="UP000010164">
    <property type="component" value="Unassembled WGS sequence"/>
</dbReference>